<name>A0ABU8KRX2_9HYPH</name>
<evidence type="ECO:0000259" key="1">
    <source>
        <dbReference type="Pfam" id="PF08937"/>
    </source>
</evidence>
<proteinExistence type="predicted"/>
<evidence type="ECO:0000313" key="3">
    <source>
        <dbReference type="Proteomes" id="UP001387293"/>
    </source>
</evidence>
<dbReference type="InterPro" id="IPR015032">
    <property type="entry name" value="ThsB__TIR-like_domain"/>
</dbReference>
<dbReference type="InterPro" id="IPR036490">
    <property type="entry name" value="ThsB_TIR-like_sf"/>
</dbReference>
<evidence type="ECO:0000313" key="2">
    <source>
        <dbReference type="EMBL" id="MEI9407649.1"/>
    </source>
</evidence>
<dbReference type="Proteomes" id="UP001387293">
    <property type="component" value="Unassembled WGS sequence"/>
</dbReference>
<protein>
    <submittedName>
        <fullName evidence="2">TIR domain-containing protein</fullName>
    </submittedName>
</protein>
<keyword evidence="3" id="KW-1185">Reference proteome</keyword>
<gene>
    <name evidence="2" type="ORF">O7A60_02500</name>
</gene>
<dbReference type="Pfam" id="PF08937">
    <property type="entry name" value="ThsB_TIR"/>
    <property type="match status" value="1"/>
</dbReference>
<dbReference type="EMBL" id="JAPYKS010000001">
    <property type="protein sequence ID" value="MEI9407649.1"/>
    <property type="molecule type" value="Genomic_DNA"/>
</dbReference>
<feature type="domain" description="Thoeris protein ThsB TIR-like" evidence="1">
    <location>
        <begin position="8"/>
        <end position="106"/>
    </location>
</feature>
<dbReference type="SUPFAM" id="SSF52206">
    <property type="entry name" value="Hypothetical protein MTH538"/>
    <property type="match status" value="1"/>
</dbReference>
<dbReference type="RefSeq" id="WP_337104856.1">
    <property type="nucleotide sequence ID" value="NZ_JAPYKS010000001.1"/>
</dbReference>
<dbReference type="Gene3D" id="3.40.50.11200">
    <property type="match status" value="1"/>
</dbReference>
<sequence length="166" mass="19680">MTYRNKTYIAFDGDNDMRYYRLMTAWSAHEGFNFNIYNAHDLNTARDSSQEESIKRQLRERFANSKLFMVLIGEKTRLLTKFVKWEIETAIRLDLPIIGINLNGSRTQDDRCPSSMRDTLAVYVPFNEKIITYAMNDWPSSHLENRRAGKTGWFYYYDHVYKSFGL</sequence>
<comment type="caution">
    <text evidence="2">The sequence shown here is derived from an EMBL/GenBank/DDBJ whole genome shotgun (WGS) entry which is preliminary data.</text>
</comment>
<accession>A0ABU8KRX2</accession>
<reference evidence="2 3" key="1">
    <citation type="submission" date="2022-12" db="EMBL/GenBank/DDBJ databases">
        <authorList>
            <person name="Muema E."/>
        </authorList>
    </citation>
    <scope>NUCLEOTIDE SEQUENCE [LARGE SCALE GENOMIC DNA]</scope>
    <source>
        <strain evidence="3">1326</strain>
    </source>
</reference>
<organism evidence="2 3">
    <name type="scientific">Mesorhizobium salmacidum</name>
    <dbReference type="NCBI Taxonomy" id="3015171"/>
    <lineage>
        <taxon>Bacteria</taxon>
        <taxon>Pseudomonadati</taxon>
        <taxon>Pseudomonadota</taxon>
        <taxon>Alphaproteobacteria</taxon>
        <taxon>Hyphomicrobiales</taxon>
        <taxon>Phyllobacteriaceae</taxon>
        <taxon>Mesorhizobium</taxon>
    </lineage>
</organism>